<name>B2ILK3_BEII9</name>
<dbReference type="HOGENOM" id="CLU_1892085_0_0_5"/>
<organism evidence="1 2">
    <name type="scientific">Beijerinckia indica subsp. indica (strain ATCC 9039 / DSM 1715 / NCIMB 8712)</name>
    <dbReference type="NCBI Taxonomy" id="395963"/>
    <lineage>
        <taxon>Bacteria</taxon>
        <taxon>Pseudomonadati</taxon>
        <taxon>Pseudomonadota</taxon>
        <taxon>Alphaproteobacteria</taxon>
        <taxon>Hyphomicrobiales</taxon>
        <taxon>Beijerinckiaceae</taxon>
        <taxon>Beijerinckia</taxon>
    </lineage>
</organism>
<dbReference type="Proteomes" id="UP000001695">
    <property type="component" value="Plasmid pBIND01"/>
</dbReference>
<gene>
    <name evidence="1" type="ordered locus">Bind_3874</name>
</gene>
<keyword evidence="2" id="KW-1185">Reference proteome</keyword>
<geneLocation type="plasmid" evidence="1 2">
    <name>pBIND01</name>
</geneLocation>
<evidence type="ECO:0000313" key="1">
    <source>
        <dbReference type="EMBL" id="ACB97403.1"/>
    </source>
</evidence>
<protein>
    <submittedName>
        <fullName evidence="1">Uncharacterized protein</fullName>
    </submittedName>
</protein>
<dbReference type="KEGG" id="bid:Bind_3874"/>
<accession>B2ILK3</accession>
<dbReference type="EMBL" id="CP001017">
    <property type="protein sequence ID" value="ACB97403.1"/>
    <property type="molecule type" value="Genomic_DNA"/>
</dbReference>
<keyword evidence="1" id="KW-0614">Plasmid</keyword>
<proteinExistence type="predicted"/>
<sequence length="134" mass="14930">MNKPFFASKQVQSLLDEVNNALGHPVRADHKRLTANIPFGALHWTRADLFPDKEWGKAHFTIETGCGIACIFVDIVQSECTLPIKCQTESDWDGEYPTTKSEIEISLTLNDIKCLVAILLYSYAPLSVSITTSE</sequence>
<reference evidence="1 2" key="1">
    <citation type="submission" date="2008-03" db="EMBL/GenBank/DDBJ databases">
        <title>Complete sequence of plasmid1 of Beijerinckia indica subsp. indica ATCC 9039.</title>
        <authorList>
            <consortium name="US DOE Joint Genome Institute"/>
            <person name="Copeland A."/>
            <person name="Lucas S."/>
            <person name="Lapidus A."/>
            <person name="Glavina del Rio T."/>
            <person name="Dalin E."/>
            <person name="Tice H."/>
            <person name="Bruce D."/>
            <person name="Goodwin L."/>
            <person name="Pitluck S."/>
            <person name="LaButti K."/>
            <person name="Schmutz J."/>
            <person name="Larimer F."/>
            <person name="Land M."/>
            <person name="Hauser L."/>
            <person name="Kyrpides N."/>
            <person name="Mikhailova N."/>
            <person name="Dunfield P.F."/>
            <person name="Dedysh S.N."/>
            <person name="Liesack W."/>
            <person name="Saw J.H."/>
            <person name="Alam M."/>
            <person name="Chen Y."/>
            <person name="Murrell J.C."/>
            <person name="Richardson P."/>
        </authorList>
    </citation>
    <scope>NUCLEOTIDE SEQUENCE [LARGE SCALE GENOMIC DNA]</scope>
    <source>
        <strain evidence="2">ATCC 9039 / DSM 1715 / NCIMB 8712</strain>
        <plasmid evidence="1 2">pBIND01</plasmid>
    </source>
</reference>
<dbReference type="AlphaFoldDB" id="B2ILK3"/>
<dbReference type="RefSeq" id="WP_012383016.1">
    <property type="nucleotide sequence ID" value="NC_010580.1"/>
</dbReference>
<evidence type="ECO:0000313" key="2">
    <source>
        <dbReference type="Proteomes" id="UP000001695"/>
    </source>
</evidence>